<comment type="caution">
    <text evidence="1">Lacks conserved residue(s) required for the propagation of feature annotation.</text>
</comment>
<feature type="compositionally biased region" description="Acidic residues" evidence="2">
    <location>
        <begin position="722"/>
        <end position="752"/>
    </location>
</feature>
<feature type="disulfide bond" evidence="1">
    <location>
        <begin position="615"/>
        <end position="624"/>
    </location>
</feature>
<evidence type="ECO:0000259" key="4">
    <source>
        <dbReference type="PROSITE" id="PS50026"/>
    </source>
</evidence>
<reference evidence="5" key="1">
    <citation type="submission" date="2022-03" db="EMBL/GenBank/DDBJ databases">
        <title>Draft genome sequence of Aduncisulcus paluster, a free-living microaerophilic Fornicata.</title>
        <authorList>
            <person name="Yuyama I."/>
            <person name="Kume K."/>
            <person name="Tamura T."/>
            <person name="Inagaki Y."/>
            <person name="Hashimoto T."/>
        </authorList>
    </citation>
    <scope>NUCLEOTIDE SEQUENCE</scope>
    <source>
        <strain evidence="5">NY0171</strain>
    </source>
</reference>
<dbReference type="InterPro" id="IPR051830">
    <property type="entry name" value="NOTCH_homolog"/>
</dbReference>
<feature type="compositionally biased region" description="Acidic residues" evidence="2">
    <location>
        <begin position="776"/>
        <end position="789"/>
    </location>
</feature>
<keyword evidence="3" id="KW-1133">Transmembrane helix</keyword>
<sequence length="1003" mass="109691">MHFFELICRFIYARLRKHTIFYPSLVNCLVFKSFENPENNRIHTPSSPNIIPAKKKCSCCCICIVAAIIFVIIWAVLFFISFYHFSSYQSLFNSNFSLRSFSTTQAKVYDSDSDTVENSTVSSLVTPYELTWEYLPQCGSVNIWLQAIKYRLWTYTDESDVFEELVSKGTFVYDNILLSGESETFAENDITCNNDILYISNEFTVHQDCRTGICDNDNYYIEIIDVQMAFLFHSFQTSAKIGDLVKSVMHKQEWQISSSTTVLERVESSDSTDDDPCGDDDAIYNIATEECVCCSVVDEQLCNGHGECVLSLLDEDDYCDCEVGWTTDDCTIQECSDEECSVPGYGTCVGSTDYLTISACSCTSPYIPVQDGTIWSCQNACNDGVGCGTDGECILGTSDSGEEWYCQCPTTHYLDASNLCVDNSEGNCAECGVDDSSYGSCVLSADDNTTYCECESGWYGSLCTSACPVDASDVTCSDNGTCDTDTNVCDCDVGYGEANCSVQQCLSSTCGGYGECVLSDDDITWECSCDDGYASTLYYDDDNNIYYCESLCNDGIGCGDSVTCEENDDGDYECVCDDNQYVDPDDNTCRYDEICDYCENGYCVKDDDSDPYCYCDDGYTGDYCDTVESDDDTTTDDGTTTDDDDTTTDDDNTTGDNDDTTTGDDTTDGEEGSGDDGTSDDTSGDGDTTGDDNTTTDGDDDTTTGGDDTTTGGTDDTSGDSTGDDTTDDDNGTTDDDDDGTTDDGIIDDGTIDDVEDAINDALDDNEDVEDTIDDLIDDLPDGVEDDIIDSLPDGTSIDDLDEEELQDIMDELGLDEDSDYDDISQALEDSGYTEEDIQDLLGDEDISSVLDSLQQSDNEDIQEVLNDDEISQYLTEENMAVVDYIIESGDQSTVEALLAGFDDTHDDMIYANHQSSSSNGSNDTEDAMEDVLIPGEADDDVEEQNRERRSTTNVHDPDYNTDTDIDTDTDTDVSAKEASGLSSANGNVKPTNYDVTTALEDL</sequence>
<evidence type="ECO:0000256" key="1">
    <source>
        <dbReference type="PROSITE-ProRule" id="PRU00076"/>
    </source>
</evidence>
<feature type="compositionally biased region" description="Polar residues" evidence="2">
    <location>
        <begin position="981"/>
        <end position="996"/>
    </location>
</feature>
<protein>
    <recommendedName>
        <fullName evidence="4">EGF-like domain-containing protein</fullName>
    </recommendedName>
</protein>
<feature type="compositionally biased region" description="Basic and acidic residues" evidence="2">
    <location>
        <begin position="944"/>
        <end position="959"/>
    </location>
</feature>
<evidence type="ECO:0000313" key="5">
    <source>
        <dbReference type="EMBL" id="GKT35998.1"/>
    </source>
</evidence>
<gene>
    <name evidence="5" type="ORF">ADUPG1_009043</name>
</gene>
<keyword evidence="6" id="KW-1185">Reference proteome</keyword>
<dbReference type="PANTHER" id="PTHR24033">
    <property type="entry name" value="EGF-LIKE DOMAIN-CONTAINING PROTEIN"/>
    <property type="match status" value="1"/>
</dbReference>
<name>A0ABQ5KWF8_9EUKA</name>
<feature type="region of interest" description="Disordered" evidence="2">
    <location>
        <begin position="626"/>
        <end position="752"/>
    </location>
</feature>
<feature type="compositionally biased region" description="Acidic residues" evidence="2">
    <location>
        <begin position="960"/>
        <end position="972"/>
    </location>
</feature>
<dbReference type="SMART" id="SM00181">
    <property type="entry name" value="EGF"/>
    <property type="match status" value="8"/>
</dbReference>
<keyword evidence="1" id="KW-1015">Disulfide bond</keyword>
<dbReference type="EMBL" id="BQXS01011112">
    <property type="protein sequence ID" value="GKT35998.1"/>
    <property type="molecule type" value="Genomic_DNA"/>
</dbReference>
<keyword evidence="3" id="KW-0812">Transmembrane</keyword>
<accession>A0ABQ5KWF8</accession>
<dbReference type="PROSITE" id="PS01186">
    <property type="entry name" value="EGF_2"/>
    <property type="match status" value="3"/>
</dbReference>
<dbReference type="InterPro" id="IPR000742">
    <property type="entry name" value="EGF"/>
</dbReference>
<dbReference type="PANTHER" id="PTHR24033:SF151">
    <property type="entry name" value="NOTCH 2"/>
    <property type="match status" value="1"/>
</dbReference>
<evidence type="ECO:0000256" key="3">
    <source>
        <dbReference type="SAM" id="Phobius"/>
    </source>
</evidence>
<dbReference type="PROSITE" id="PS50026">
    <property type="entry name" value="EGF_3"/>
    <property type="match status" value="1"/>
</dbReference>
<feature type="region of interest" description="Disordered" evidence="2">
    <location>
        <begin position="911"/>
        <end position="1003"/>
    </location>
</feature>
<dbReference type="Gene3D" id="2.10.25.10">
    <property type="entry name" value="Laminin"/>
    <property type="match status" value="3"/>
</dbReference>
<keyword evidence="3" id="KW-0472">Membrane</keyword>
<keyword evidence="1" id="KW-0245">EGF-like domain</keyword>
<dbReference type="Proteomes" id="UP001057375">
    <property type="component" value="Unassembled WGS sequence"/>
</dbReference>
<feature type="compositionally biased region" description="Low complexity" evidence="2">
    <location>
        <begin position="703"/>
        <end position="721"/>
    </location>
</feature>
<feature type="compositionally biased region" description="Acidic residues" evidence="2">
    <location>
        <begin position="626"/>
        <end position="690"/>
    </location>
</feature>
<feature type="domain" description="EGF-like" evidence="4">
    <location>
        <begin position="585"/>
        <end position="625"/>
    </location>
</feature>
<dbReference type="PROSITE" id="PS00022">
    <property type="entry name" value="EGF_1"/>
    <property type="match status" value="2"/>
</dbReference>
<feature type="compositionally biased region" description="Polar residues" evidence="2">
    <location>
        <begin position="913"/>
        <end position="923"/>
    </location>
</feature>
<feature type="region of interest" description="Disordered" evidence="2">
    <location>
        <begin position="776"/>
        <end position="801"/>
    </location>
</feature>
<feature type="transmembrane region" description="Helical" evidence="3">
    <location>
        <begin position="59"/>
        <end position="85"/>
    </location>
</feature>
<organism evidence="5 6">
    <name type="scientific">Aduncisulcus paluster</name>
    <dbReference type="NCBI Taxonomy" id="2918883"/>
    <lineage>
        <taxon>Eukaryota</taxon>
        <taxon>Metamonada</taxon>
        <taxon>Carpediemonas-like organisms</taxon>
        <taxon>Aduncisulcus</taxon>
    </lineage>
</organism>
<evidence type="ECO:0000256" key="2">
    <source>
        <dbReference type="SAM" id="MobiDB-lite"/>
    </source>
</evidence>
<proteinExistence type="predicted"/>
<evidence type="ECO:0000313" key="6">
    <source>
        <dbReference type="Proteomes" id="UP001057375"/>
    </source>
</evidence>
<comment type="caution">
    <text evidence="5">The sequence shown here is derived from an EMBL/GenBank/DDBJ whole genome shotgun (WGS) entry which is preliminary data.</text>
</comment>